<dbReference type="EMBL" id="GBRH01184173">
    <property type="protein sequence ID" value="JAE13723.1"/>
    <property type="molecule type" value="Transcribed_RNA"/>
</dbReference>
<dbReference type="AlphaFoldDB" id="A0A0A9FZB3"/>
<proteinExistence type="predicted"/>
<sequence length="77" mass="8959">MTHSLSCMVISFHPFLLWQPVCDRNENLENIYSKFLHVIKMTLFAQLRNVHGKVTVIPQSTSCRWLGPCNLTFSFCQ</sequence>
<keyword evidence="1" id="KW-0732">Signal</keyword>
<evidence type="ECO:0000313" key="2">
    <source>
        <dbReference type="EMBL" id="JAE13723.1"/>
    </source>
</evidence>
<accession>A0A0A9FZB3</accession>
<name>A0A0A9FZB3_ARUDO</name>
<protein>
    <recommendedName>
        <fullName evidence="3">Secreted protein</fullName>
    </recommendedName>
</protein>
<evidence type="ECO:0008006" key="3">
    <source>
        <dbReference type="Google" id="ProtNLM"/>
    </source>
</evidence>
<reference evidence="2" key="2">
    <citation type="journal article" date="2015" name="Data Brief">
        <title>Shoot transcriptome of the giant reed, Arundo donax.</title>
        <authorList>
            <person name="Barrero R.A."/>
            <person name="Guerrero F.D."/>
            <person name="Moolhuijzen P."/>
            <person name="Goolsby J.A."/>
            <person name="Tidwell J."/>
            <person name="Bellgard S.E."/>
            <person name="Bellgard M.I."/>
        </authorList>
    </citation>
    <scope>NUCLEOTIDE SEQUENCE</scope>
    <source>
        <tissue evidence="2">Shoot tissue taken approximately 20 cm above the soil surface</tissue>
    </source>
</reference>
<evidence type="ECO:0000256" key="1">
    <source>
        <dbReference type="SAM" id="SignalP"/>
    </source>
</evidence>
<organism evidence="2">
    <name type="scientific">Arundo donax</name>
    <name type="common">Giant reed</name>
    <name type="synonym">Donax arundinaceus</name>
    <dbReference type="NCBI Taxonomy" id="35708"/>
    <lineage>
        <taxon>Eukaryota</taxon>
        <taxon>Viridiplantae</taxon>
        <taxon>Streptophyta</taxon>
        <taxon>Embryophyta</taxon>
        <taxon>Tracheophyta</taxon>
        <taxon>Spermatophyta</taxon>
        <taxon>Magnoliopsida</taxon>
        <taxon>Liliopsida</taxon>
        <taxon>Poales</taxon>
        <taxon>Poaceae</taxon>
        <taxon>PACMAD clade</taxon>
        <taxon>Arundinoideae</taxon>
        <taxon>Arundineae</taxon>
        <taxon>Arundo</taxon>
    </lineage>
</organism>
<feature type="signal peptide" evidence="1">
    <location>
        <begin position="1"/>
        <end position="23"/>
    </location>
</feature>
<feature type="chain" id="PRO_5002044718" description="Secreted protein" evidence="1">
    <location>
        <begin position="24"/>
        <end position="77"/>
    </location>
</feature>
<reference evidence="2" key="1">
    <citation type="submission" date="2014-09" db="EMBL/GenBank/DDBJ databases">
        <authorList>
            <person name="Magalhaes I.L.F."/>
            <person name="Oliveira U."/>
            <person name="Santos F.R."/>
            <person name="Vidigal T.H.D.A."/>
            <person name="Brescovit A.D."/>
            <person name="Santos A.J."/>
        </authorList>
    </citation>
    <scope>NUCLEOTIDE SEQUENCE</scope>
    <source>
        <tissue evidence="2">Shoot tissue taken approximately 20 cm above the soil surface</tissue>
    </source>
</reference>